<dbReference type="EMBL" id="CDOG01000002">
    <property type="protein sequence ID" value="CEN34109.1"/>
    <property type="molecule type" value="Genomic_DNA"/>
</dbReference>
<keyword evidence="2" id="KW-0378">Hydrolase</keyword>
<organism evidence="5 6">
    <name type="scientific">Capnocytophaga cynodegmi</name>
    <dbReference type="NCBI Taxonomy" id="28189"/>
    <lineage>
        <taxon>Bacteria</taxon>
        <taxon>Pseudomonadati</taxon>
        <taxon>Bacteroidota</taxon>
        <taxon>Flavobacteriia</taxon>
        <taxon>Flavobacteriales</taxon>
        <taxon>Flavobacteriaceae</taxon>
        <taxon>Capnocytophaga</taxon>
    </lineage>
</organism>
<feature type="domain" description="N-sulphoglucosamine sulphohydrolase C-terminal" evidence="4">
    <location>
        <begin position="343"/>
        <end position="491"/>
    </location>
</feature>
<gene>
    <name evidence="5" type="ORF">CCYN74_100052</name>
</gene>
<evidence type="ECO:0000256" key="3">
    <source>
        <dbReference type="SAM" id="SignalP"/>
    </source>
</evidence>
<protein>
    <submittedName>
        <fullName evidence="5">Arylsulfatase</fullName>
    </submittedName>
</protein>
<accession>A0A0B7HGP3</accession>
<sequence length="507" mass="59502">MMKKILILFSFFLSLMAWGQQKQPNIVIIISDDHSFQSIGAYNKGETSYTPNIDKLSDQGLTFNKAYVANSICGPSRACILTGKFSHKNGYTDNETSHYNSNQQQFVNLLQQNGYQTAWIGKYHLGKDPKGFDFFKILIGQGHYFNPDFYIEGGKTVREEGYVTEVVENEAEKWLDNRNTDKPFCLIVGHKATHRTWMPDIQDLGSFENINFPLPDNFYDDYKTRIPASQQEMSIANHMIMGYDLKMFSPGEEDKDGNFTRMTPEQRKAYNDFYHAIQADFERKKLSGKALTEWKFQRYMRDYYATALSLDRNIGRMMDYLDKNNLSDNTIVIYLSDQGFYMGEHGWYDKRWMYEESFRTPMVIKYPKYIKKPQSTESYVMNVDIAPTLLEMAGVPIPSDVQGKSFLSVLKKPCKKTRETVYYHYYENGEHAVSPHFGIKDKRYKLIRFYKRHNGWELYDLKKDPKEMNNIYGQKSSEKITERMKKILLDEIKRLDDKTALETFYKD</sequence>
<dbReference type="PANTHER" id="PTHR43108">
    <property type="entry name" value="N-ACETYLGLUCOSAMINE-6-SULFATASE FAMILY MEMBER"/>
    <property type="match status" value="1"/>
</dbReference>
<keyword evidence="3" id="KW-0732">Signal</keyword>
<dbReference type="PANTHER" id="PTHR43108:SF6">
    <property type="entry name" value="N-SULPHOGLUCOSAMINE SULPHOHYDROLASE"/>
    <property type="match status" value="1"/>
</dbReference>
<dbReference type="SUPFAM" id="SSF53649">
    <property type="entry name" value="Alkaline phosphatase-like"/>
    <property type="match status" value="1"/>
</dbReference>
<dbReference type="Pfam" id="PF16347">
    <property type="entry name" value="SGSH_C"/>
    <property type="match status" value="1"/>
</dbReference>
<evidence type="ECO:0000313" key="5">
    <source>
        <dbReference type="EMBL" id="CEN34109.1"/>
    </source>
</evidence>
<evidence type="ECO:0000259" key="4">
    <source>
        <dbReference type="Pfam" id="PF16347"/>
    </source>
</evidence>
<dbReference type="PROSITE" id="PS00523">
    <property type="entry name" value="SULFATASE_1"/>
    <property type="match status" value="1"/>
</dbReference>
<feature type="chain" id="PRO_5009757795" evidence="3">
    <location>
        <begin position="20"/>
        <end position="507"/>
    </location>
</feature>
<dbReference type="AlphaFoldDB" id="A0A0B7HGP3"/>
<dbReference type="InterPro" id="IPR024607">
    <property type="entry name" value="Sulfatase_CS"/>
</dbReference>
<dbReference type="Gene3D" id="3.40.720.10">
    <property type="entry name" value="Alkaline Phosphatase, subunit A"/>
    <property type="match status" value="1"/>
</dbReference>
<evidence type="ECO:0000256" key="2">
    <source>
        <dbReference type="ARBA" id="ARBA00022801"/>
    </source>
</evidence>
<reference evidence="5 6" key="1">
    <citation type="submission" date="2015-01" db="EMBL/GenBank/DDBJ databases">
        <authorList>
            <person name="MANFREDI Pablo"/>
        </authorList>
    </citation>
    <scope>NUCLEOTIDE SEQUENCE [LARGE SCALE GENOMIC DNA]</scope>
    <source>
        <strain evidence="5 6">Ccy74</strain>
    </source>
</reference>
<dbReference type="InterPro" id="IPR017850">
    <property type="entry name" value="Alkaline_phosphatase_core_sf"/>
</dbReference>
<dbReference type="CDD" id="cd16031">
    <property type="entry name" value="G6S_like"/>
    <property type="match status" value="1"/>
</dbReference>
<dbReference type="Proteomes" id="UP000038083">
    <property type="component" value="Unassembled WGS sequence"/>
</dbReference>
<evidence type="ECO:0000313" key="6">
    <source>
        <dbReference type="Proteomes" id="UP000038083"/>
    </source>
</evidence>
<proteinExistence type="inferred from homology"/>
<dbReference type="PROSITE" id="PS00149">
    <property type="entry name" value="SULFATASE_2"/>
    <property type="match status" value="1"/>
</dbReference>
<dbReference type="GO" id="GO:0016787">
    <property type="term" value="F:hydrolase activity"/>
    <property type="evidence" value="ECO:0007669"/>
    <property type="project" value="UniProtKB-KW"/>
</dbReference>
<evidence type="ECO:0000256" key="1">
    <source>
        <dbReference type="ARBA" id="ARBA00008779"/>
    </source>
</evidence>
<dbReference type="InterPro" id="IPR032506">
    <property type="entry name" value="SGSH_C"/>
</dbReference>
<name>A0A0B7HGP3_9FLAO</name>
<feature type="signal peptide" evidence="3">
    <location>
        <begin position="1"/>
        <end position="19"/>
    </location>
</feature>
<comment type="similarity">
    <text evidence="1">Belongs to the sulfatase family.</text>
</comment>